<dbReference type="Gene3D" id="1.25.40.90">
    <property type="match status" value="1"/>
</dbReference>
<name>A0A642VEF9_9ASCO</name>
<evidence type="ECO:0000313" key="3">
    <source>
        <dbReference type="EMBL" id="KAA8917775.1"/>
    </source>
</evidence>
<organism evidence="3 4">
    <name type="scientific">Trichomonascus ciferrii</name>
    <dbReference type="NCBI Taxonomy" id="44093"/>
    <lineage>
        <taxon>Eukaryota</taxon>
        <taxon>Fungi</taxon>
        <taxon>Dikarya</taxon>
        <taxon>Ascomycota</taxon>
        <taxon>Saccharomycotina</taxon>
        <taxon>Dipodascomycetes</taxon>
        <taxon>Dipodascales</taxon>
        <taxon>Trichomonascaceae</taxon>
        <taxon>Trichomonascus</taxon>
        <taxon>Trichomonascus ciferrii complex</taxon>
    </lineage>
</organism>
<dbReference type="InterPro" id="IPR008942">
    <property type="entry name" value="ENTH_VHS"/>
</dbReference>
<accession>A0A642VEF9</accession>
<dbReference type="Proteomes" id="UP000761534">
    <property type="component" value="Unassembled WGS sequence"/>
</dbReference>
<protein>
    <recommendedName>
        <fullName evidence="2">AP180 N-terminal homology (ANTH) domain-containing protein</fullName>
    </recommendedName>
</protein>
<dbReference type="GO" id="GO:0005545">
    <property type="term" value="F:1-phosphatidylinositol binding"/>
    <property type="evidence" value="ECO:0007669"/>
    <property type="project" value="InterPro"/>
</dbReference>
<dbReference type="VEuPathDB" id="FungiDB:TRICI_000083"/>
<dbReference type="EMBL" id="SWFS01000011">
    <property type="protein sequence ID" value="KAA8917775.1"/>
    <property type="molecule type" value="Genomic_DNA"/>
</dbReference>
<proteinExistence type="predicted"/>
<sequence length="492" mass="54539">MSSLSRAVKGATKSKDDVSKDKYLDLIQAHLSDSTDISDFLALLKPRLYDDYQSSSFSHISFKAHVLLHKKILSTTISPRYKLWDAMMSYQNDNKVTLLPPLDHQLSHSSSDYRLLSAYNRYICQRVGDFSKLQLDPIVEKRKGSSVVDNANSANISLTSSGLLDQAQSVIIQLRLILDCLFTKGMFDSPLYLQCYDLLARDATTLFRFLNLAIVLALQNFFSLARPDAERTLFIYKEFTQLQISDDVKAFVAQAPNSTSSEDLKIPSALQQTPKSVTELTKALESYLFSSSQSNTRPSSKSSSSHATTPSIADSVPDTVASSVYSTSPKIEEQEFNPTPKPEQQPFSHQSYTSLSPVSSAETRFGSNYTYKNRSTSSESPSLDVTRTPSSSTNGLSPVTPPSGSTTTIGRTLTIKGDNNNTSNDWNHIFDSLIQSDTPSLDLDTSRISLHTKRSLESDIKPLPPPPSTLREAHSTLQLKTKNIFKALRRSN</sequence>
<dbReference type="PANTHER" id="PTHR22951:SF5">
    <property type="entry name" value="PHOSPHATIDYLINOSITOL-BINDING CLATHRIN ASSEMBLY PROTEIN LAP"/>
    <property type="match status" value="1"/>
</dbReference>
<dbReference type="Pfam" id="PF07651">
    <property type="entry name" value="ANTH"/>
    <property type="match status" value="1"/>
</dbReference>
<dbReference type="PANTHER" id="PTHR22951">
    <property type="entry name" value="CLATHRIN ASSEMBLY PROTEIN"/>
    <property type="match status" value="1"/>
</dbReference>
<dbReference type="GO" id="GO:0072583">
    <property type="term" value="P:clathrin-dependent endocytosis"/>
    <property type="evidence" value="ECO:0007669"/>
    <property type="project" value="InterPro"/>
</dbReference>
<gene>
    <name evidence="3" type="ORF">TRICI_000083</name>
</gene>
<feature type="domain" description="AP180 N-terminal homology (ANTH)" evidence="2">
    <location>
        <begin position="4"/>
        <end position="282"/>
    </location>
</feature>
<evidence type="ECO:0000256" key="1">
    <source>
        <dbReference type="SAM" id="MobiDB-lite"/>
    </source>
</evidence>
<keyword evidence="4" id="KW-1185">Reference proteome</keyword>
<dbReference type="InterPro" id="IPR045192">
    <property type="entry name" value="AP180-like"/>
</dbReference>
<feature type="compositionally biased region" description="Low complexity" evidence="1">
    <location>
        <begin position="292"/>
        <end position="311"/>
    </location>
</feature>
<dbReference type="AlphaFoldDB" id="A0A642VEF9"/>
<feature type="compositionally biased region" description="Low complexity" evidence="1">
    <location>
        <begin position="395"/>
        <end position="410"/>
    </location>
</feature>
<feature type="compositionally biased region" description="Polar residues" evidence="1">
    <location>
        <begin position="320"/>
        <end position="329"/>
    </location>
</feature>
<dbReference type="GO" id="GO:0005905">
    <property type="term" value="C:clathrin-coated pit"/>
    <property type="evidence" value="ECO:0007669"/>
    <property type="project" value="TreeGrafter"/>
</dbReference>
<dbReference type="GO" id="GO:0000149">
    <property type="term" value="F:SNARE binding"/>
    <property type="evidence" value="ECO:0007669"/>
    <property type="project" value="TreeGrafter"/>
</dbReference>
<dbReference type="GO" id="GO:0032050">
    <property type="term" value="F:clathrin heavy chain binding"/>
    <property type="evidence" value="ECO:0007669"/>
    <property type="project" value="TreeGrafter"/>
</dbReference>
<reference evidence="3" key="1">
    <citation type="journal article" date="2019" name="G3 (Bethesda)">
        <title>Genome Assemblies of Two Rare Opportunistic Yeast Pathogens: Diutina rugosa (syn. Candida rugosa) and Trichomonascus ciferrii (syn. Candida ciferrii).</title>
        <authorList>
            <person name="Mixao V."/>
            <person name="Saus E."/>
            <person name="Hansen A.P."/>
            <person name="Lass-Florl C."/>
            <person name="Gabaldon T."/>
        </authorList>
    </citation>
    <scope>NUCLEOTIDE SEQUENCE</scope>
    <source>
        <strain evidence="3">CBS 4856</strain>
    </source>
</reference>
<dbReference type="GO" id="GO:0048268">
    <property type="term" value="P:clathrin coat assembly"/>
    <property type="evidence" value="ECO:0007669"/>
    <property type="project" value="InterPro"/>
</dbReference>
<feature type="region of interest" description="Disordered" evidence="1">
    <location>
        <begin position="292"/>
        <end position="410"/>
    </location>
</feature>
<evidence type="ECO:0000259" key="2">
    <source>
        <dbReference type="Pfam" id="PF07651"/>
    </source>
</evidence>
<dbReference type="GO" id="GO:0005546">
    <property type="term" value="F:phosphatidylinositol-4,5-bisphosphate binding"/>
    <property type="evidence" value="ECO:0007669"/>
    <property type="project" value="TreeGrafter"/>
</dbReference>
<dbReference type="GO" id="GO:0006900">
    <property type="term" value="P:vesicle budding from membrane"/>
    <property type="evidence" value="ECO:0007669"/>
    <property type="project" value="TreeGrafter"/>
</dbReference>
<dbReference type="InterPro" id="IPR011417">
    <property type="entry name" value="ANTH_dom"/>
</dbReference>
<dbReference type="GO" id="GO:0030136">
    <property type="term" value="C:clathrin-coated vesicle"/>
    <property type="evidence" value="ECO:0007669"/>
    <property type="project" value="InterPro"/>
</dbReference>
<dbReference type="Gene3D" id="1.20.58.150">
    <property type="entry name" value="ANTH domain"/>
    <property type="match status" value="1"/>
</dbReference>
<dbReference type="SUPFAM" id="SSF89009">
    <property type="entry name" value="GAT-like domain"/>
    <property type="match status" value="1"/>
</dbReference>
<dbReference type="InterPro" id="IPR014712">
    <property type="entry name" value="ANTH_dom_sf"/>
</dbReference>
<feature type="compositionally biased region" description="Polar residues" evidence="1">
    <location>
        <begin position="345"/>
        <end position="394"/>
    </location>
</feature>
<comment type="caution">
    <text evidence="3">The sequence shown here is derived from an EMBL/GenBank/DDBJ whole genome shotgun (WGS) entry which is preliminary data.</text>
</comment>
<dbReference type="OrthoDB" id="10634306at2759"/>
<evidence type="ECO:0000313" key="4">
    <source>
        <dbReference type="Proteomes" id="UP000761534"/>
    </source>
</evidence>